<dbReference type="Gene3D" id="3.40.109.10">
    <property type="entry name" value="NADH Oxidase"/>
    <property type="match status" value="1"/>
</dbReference>
<evidence type="ECO:0000256" key="4">
    <source>
        <dbReference type="ARBA" id="ARBA00022643"/>
    </source>
</evidence>
<evidence type="ECO:0000256" key="5">
    <source>
        <dbReference type="ARBA" id="ARBA00023002"/>
    </source>
</evidence>
<keyword evidence="5" id="KW-0560">Oxidoreductase</keyword>
<dbReference type="PANTHER" id="PTHR43673">
    <property type="entry name" value="NAD(P)H NITROREDUCTASE YDGI-RELATED"/>
    <property type="match status" value="1"/>
</dbReference>
<evidence type="ECO:0000313" key="7">
    <source>
        <dbReference type="EMBL" id="SHO43744.1"/>
    </source>
</evidence>
<name>A0A1M7XXQ1_9FIRM</name>
<evidence type="ECO:0000256" key="1">
    <source>
        <dbReference type="ARBA" id="ARBA00001917"/>
    </source>
</evidence>
<evidence type="ECO:0000256" key="2">
    <source>
        <dbReference type="ARBA" id="ARBA00007118"/>
    </source>
</evidence>
<dbReference type="InterPro" id="IPR000415">
    <property type="entry name" value="Nitroreductase-like"/>
</dbReference>
<evidence type="ECO:0000259" key="6">
    <source>
        <dbReference type="Pfam" id="PF00881"/>
    </source>
</evidence>
<comment type="cofactor">
    <cofactor evidence="1">
        <name>FMN</name>
        <dbReference type="ChEBI" id="CHEBI:58210"/>
    </cofactor>
</comment>
<dbReference type="GO" id="GO:0016491">
    <property type="term" value="F:oxidoreductase activity"/>
    <property type="evidence" value="ECO:0007669"/>
    <property type="project" value="UniProtKB-KW"/>
</dbReference>
<dbReference type="EMBL" id="FRFD01000003">
    <property type="protein sequence ID" value="SHO43744.1"/>
    <property type="molecule type" value="Genomic_DNA"/>
</dbReference>
<dbReference type="Proteomes" id="UP000184612">
    <property type="component" value="Unassembled WGS sequence"/>
</dbReference>
<protein>
    <submittedName>
        <fullName evidence="7">Nitroreductase</fullName>
    </submittedName>
</protein>
<organism evidence="7 8">
    <name type="scientific">Anaerocolumna xylanovorans DSM 12503</name>
    <dbReference type="NCBI Taxonomy" id="1121345"/>
    <lineage>
        <taxon>Bacteria</taxon>
        <taxon>Bacillati</taxon>
        <taxon>Bacillota</taxon>
        <taxon>Clostridia</taxon>
        <taxon>Lachnospirales</taxon>
        <taxon>Lachnospiraceae</taxon>
        <taxon>Anaerocolumna</taxon>
    </lineage>
</organism>
<accession>A0A1M7XXQ1</accession>
<dbReference type="InterPro" id="IPR029479">
    <property type="entry name" value="Nitroreductase"/>
</dbReference>
<evidence type="ECO:0000313" key="8">
    <source>
        <dbReference type="Proteomes" id="UP000184612"/>
    </source>
</evidence>
<feature type="domain" description="Nitroreductase" evidence="6">
    <location>
        <begin position="67"/>
        <end position="146"/>
    </location>
</feature>
<dbReference type="Pfam" id="PF00881">
    <property type="entry name" value="Nitroreductase"/>
    <property type="match status" value="2"/>
</dbReference>
<sequence length="173" mass="19279">MNFISLAKERYSLRKFSDKPVEKEKLELVLNAGQLAPTAGNLQPQRILIIESSEALEKLKKCTPCHFNAPVALLVCYDNAASAKRSYDNYDTGEADASIVATHLMLQITDLGLGSTWVAHFDPAAVRKEFSLPKHFIPVALLPMGYPAEDAAPNQQMHNHRKPLADTVFYNHF</sequence>
<keyword evidence="4" id="KW-0288">FMN</keyword>
<dbReference type="RefSeq" id="WP_073587073.1">
    <property type="nucleotide sequence ID" value="NZ_FRFD01000003.1"/>
</dbReference>
<reference evidence="7 8" key="1">
    <citation type="submission" date="2016-12" db="EMBL/GenBank/DDBJ databases">
        <authorList>
            <person name="Song W.-J."/>
            <person name="Kurnit D.M."/>
        </authorList>
    </citation>
    <scope>NUCLEOTIDE SEQUENCE [LARGE SCALE GENOMIC DNA]</scope>
    <source>
        <strain evidence="7 8">DSM 12503</strain>
    </source>
</reference>
<gene>
    <name evidence="7" type="ORF">SAMN02745217_00340</name>
</gene>
<proteinExistence type="inferred from homology"/>
<dbReference type="OrthoDB" id="9812105at2"/>
<dbReference type="PANTHER" id="PTHR43673:SF2">
    <property type="entry name" value="NITROREDUCTASE"/>
    <property type="match status" value="1"/>
</dbReference>
<keyword evidence="8" id="KW-1185">Reference proteome</keyword>
<dbReference type="AlphaFoldDB" id="A0A1M7XXQ1"/>
<dbReference type="CDD" id="cd20609">
    <property type="entry name" value="nitroreductase"/>
    <property type="match status" value="1"/>
</dbReference>
<evidence type="ECO:0000256" key="3">
    <source>
        <dbReference type="ARBA" id="ARBA00022630"/>
    </source>
</evidence>
<comment type="similarity">
    <text evidence="2">Belongs to the nitroreductase family.</text>
</comment>
<keyword evidence="3" id="KW-0285">Flavoprotein</keyword>
<feature type="domain" description="Nitroreductase" evidence="6">
    <location>
        <begin position="8"/>
        <end position="61"/>
    </location>
</feature>
<dbReference type="STRING" id="1121345.SAMN02745217_00340"/>
<dbReference type="SUPFAM" id="SSF55469">
    <property type="entry name" value="FMN-dependent nitroreductase-like"/>
    <property type="match status" value="1"/>
</dbReference>